<dbReference type="PANTHER" id="PTHR30483:SF6">
    <property type="entry name" value="PERIPLASMIC BINDING PROTEIN OF ABC TRANSPORTER FOR NATURAL AMINO ACIDS"/>
    <property type="match status" value="1"/>
</dbReference>
<keyword evidence="2" id="KW-0813">Transport</keyword>
<dbReference type="InterPro" id="IPR051010">
    <property type="entry name" value="BCAA_transport"/>
</dbReference>
<name>A0A6B3NB22_9CYAN</name>
<evidence type="ECO:0000256" key="4">
    <source>
        <dbReference type="ARBA" id="ARBA00022970"/>
    </source>
</evidence>
<dbReference type="AlphaFoldDB" id="A0A6B3NB22"/>
<dbReference type="SUPFAM" id="SSF53822">
    <property type="entry name" value="Periplasmic binding protein-like I"/>
    <property type="match status" value="1"/>
</dbReference>
<proteinExistence type="inferred from homology"/>
<dbReference type="InterPro" id="IPR000709">
    <property type="entry name" value="Leu_Ile_Val-bd"/>
</dbReference>
<dbReference type="EMBL" id="JAAHFQ010000082">
    <property type="protein sequence ID" value="NER27224.1"/>
    <property type="molecule type" value="Genomic_DNA"/>
</dbReference>
<comment type="similarity">
    <text evidence="1">Belongs to the leucine-binding protein family.</text>
</comment>
<feature type="domain" description="Leucine-binding protein" evidence="5">
    <location>
        <begin position="141"/>
        <end position="460"/>
    </location>
</feature>
<evidence type="ECO:0000256" key="2">
    <source>
        <dbReference type="ARBA" id="ARBA00022448"/>
    </source>
</evidence>
<reference evidence="6" key="1">
    <citation type="submission" date="2019-11" db="EMBL/GenBank/DDBJ databases">
        <title>Genomic insights into an expanded diversity of filamentous marine cyanobacteria reveals the extraordinary biosynthetic potential of Moorea and Okeania.</title>
        <authorList>
            <person name="Ferreira Leao T."/>
            <person name="Wang M."/>
            <person name="Moss N."/>
            <person name="Da Silva R."/>
            <person name="Sanders J."/>
            <person name="Nurk S."/>
            <person name="Gurevich A."/>
            <person name="Humphrey G."/>
            <person name="Reher R."/>
            <person name="Zhu Q."/>
            <person name="Belda-Ferre P."/>
            <person name="Glukhov E."/>
            <person name="Rex R."/>
            <person name="Dorrestein P.C."/>
            <person name="Knight R."/>
            <person name="Pevzner P."/>
            <person name="Gerwick W.H."/>
            <person name="Gerwick L."/>
        </authorList>
    </citation>
    <scope>NUCLEOTIDE SEQUENCE</scope>
    <source>
        <strain evidence="6">SIO1C4</strain>
    </source>
</reference>
<dbReference type="InterPro" id="IPR028081">
    <property type="entry name" value="Leu-bd"/>
</dbReference>
<accession>A0A6B3NB22</accession>
<protein>
    <submittedName>
        <fullName evidence="6">ABC transporter substrate-binding protein</fullName>
    </submittedName>
</protein>
<organism evidence="6">
    <name type="scientific">Symploca sp. SIO1C4</name>
    <dbReference type="NCBI Taxonomy" id="2607765"/>
    <lineage>
        <taxon>Bacteria</taxon>
        <taxon>Bacillati</taxon>
        <taxon>Cyanobacteriota</taxon>
        <taxon>Cyanophyceae</taxon>
        <taxon>Coleofasciculales</taxon>
        <taxon>Coleofasciculaceae</taxon>
        <taxon>Symploca</taxon>
    </lineage>
</organism>
<evidence type="ECO:0000313" key="6">
    <source>
        <dbReference type="EMBL" id="NER27224.1"/>
    </source>
</evidence>
<keyword evidence="4" id="KW-0029">Amino-acid transport</keyword>
<dbReference type="InterPro" id="IPR028082">
    <property type="entry name" value="Peripla_BP_I"/>
</dbReference>
<keyword evidence="3" id="KW-0732">Signal</keyword>
<dbReference type="InterPro" id="IPR011990">
    <property type="entry name" value="TPR-like_helical_dom_sf"/>
</dbReference>
<gene>
    <name evidence="6" type="ORF">F6J89_06200</name>
</gene>
<comment type="caution">
    <text evidence="6">The sequence shown here is derived from an EMBL/GenBank/DDBJ whole genome shotgun (WGS) entry which is preliminary data.</text>
</comment>
<dbReference type="Pfam" id="PF13458">
    <property type="entry name" value="Peripla_BP_6"/>
    <property type="match status" value="1"/>
</dbReference>
<evidence type="ECO:0000256" key="3">
    <source>
        <dbReference type="ARBA" id="ARBA00022729"/>
    </source>
</evidence>
<sequence length="475" mass="51139">MYQKNETRVLVVSLVITLSLVAVGARWLLDRLRLKPTPLPKAATLTTTTTLATTKTSNLTIKEHLSAGEKALIVSIANPEKQAAVEAIKVGDYQKAISKFEAALKVDRNDPEILIYLNNARIGGRNSYLIAVSVPIGSEVNAAKEMLRGVAQAQHEINKTGGIKGIPLKVIIADDNNHPEVAKKVAVKLVNKSEVLGVVGHYASDITIETTDIYQSGELVAISPISTSVKLSGLSNYVFRTVPSDYVAARALADYMLRELKQYKAAVFFNSQSGYSHSLKSEFVTAVSLGGGQIISVFDLSDPNFSAAGSLEQAIKSDAQVLMLATDSSTLDKALQVVKVNRKRLSILGGDDVYTPKTLEVGAEEAENMIVAIPWHILGSPSSEFTKTANQLWAGEVNWRSALSYDATKALITAIKANPSRTGVQQALSASTFYVNGASGMIRFLPSGDRNQGVQLVKIQPGSRTNFTHEFVPVP</sequence>
<dbReference type="CDD" id="cd06268">
    <property type="entry name" value="PBP1_ABC_transporter_LIVBP-like"/>
    <property type="match status" value="1"/>
</dbReference>
<dbReference type="Gene3D" id="1.25.40.10">
    <property type="entry name" value="Tetratricopeptide repeat domain"/>
    <property type="match status" value="1"/>
</dbReference>
<dbReference type="PANTHER" id="PTHR30483">
    <property type="entry name" value="LEUCINE-SPECIFIC-BINDING PROTEIN"/>
    <property type="match status" value="1"/>
</dbReference>
<dbReference type="PRINTS" id="PR00337">
    <property type="entry name" value="LEUILEVALBP"/>
</dbReference>
<evidence type="ECO:0000259" key="5">
    <source>
        <dbReference type="Pfam" id="PF13458"/>
    </source>
</evidence>
<dbReference type="Gene3D" id="3.40.50.2300">
    <property type="match status" value="2"/>
</dbReference>
<dbReference type="GO" id="GO:0006865">
    <property type="term" value="P:amino acid transport"/>
    <property type="evidence" value="ECO:0007669"/>
    <property type="project" value="UniProtKB-KW"/>
</dbReference>
<evidence type="ECO:0000256" key="1">
    <source>
        <dbReference type="ARBA" id="ARBA00010062"/>
    </source>
</evidence>